<evidence type="ECO:0008006" key="5">
    <source>
        <dbReference type="Google" id="ProtNLM"/>
    </source>
</evidence>
<reference evidence="3" key="1">
    <citation type="submission" date="2020-05" db="EMBL/GenBank/DDBJ databases">
        <title>Phylogenomic resolution of chytrid fungi.</title>
        <authorList>
            <person name="Stajich J.E."/>
            <person name="Amses K."/>
            <person name="Simmons R."/>
            <person name="Seto K."/>
            <person name="Myers J."/>
            <person name="Bonds A."/>
            <person name="Quandt C.A."/>
            <person name="Barry K."/>
            <person name="Liu P."/>
            <person name="Grigoriev I."/>
            <person name="Longcore J.E."/>
            <person name="James T.Y."/>
        </authorList>
    </citation>
    <scope>NUCLEOTIDE SEQUENCE</scope>
    <source>
        <strain evidence="3">JEL0513</strain>
    </source>
</reference>
<dbReference type="PANTHER" id="PTHR47435:SF4">
    <property type="entry name" value="KELCH REPEAT PROTEIN (AFU_ORTHOLOGUE AFUA_5G12780)"/>
    <property type="match status" value="1"/>
</dbReference>
<keyword evidence="1" id="KW-0677">Repeat</keyword>
<dbReference type="SUPFAM" id="SSF117281">
    <property type="entry name" value="Kelch motif"/>
    <property type="match status" value="1"/>
</dbReference>
<dbReference type="PANTHER" id="PTHR47435">
    <property type="entry name" value="KELCH REPEAT PROTEIN (AFU_ORTHOLOGUE AFUA_5G12780)"/>
    <property type="match status" value="1"/>
</dbReference>
<evidence type="ECO:0000313" key="3">
    <source>
        <dbReference type="EMBL" id="KAJ3085511.1"/>
    </source>
</evidence>
<keyword evidence="4" id="KW-1185">Reference proteome</keyword>
<protein>
    <recommendedName>
        <fullName evidence="5">Galactose oxidase</fullName>
    </recommendedName>
</protein>
<dbReference type="Proteomes" id="UP001211907">
    <property type="component" value="Unassembled WGS sequence"/>
</dbReference>
<sequence length="373" mass="40008">MRAKWTTFFKATAKAAAPTEAPIGRSSHSVNVTGNSRVLVFGGEELPRVPIPINKSNSGGGFETFDLTTRKWISHPTVKTTSSSESLIIPEPRVGHATAQIGNTVYLLGGRGGADMSPFESTLFAFNYESGNWNILAPPDAPNSPPARSYHAMAASANHIFVFGGCPATGRLNDLIRFDPASKQWSHPIAPHPDLSQRGGPGLAVLGSRLVLFGGFNGKELGDMWTINISDDATKTDKYEWKPVSFENNDTTTTAIPGKRSVAGFVALPALDAVVLFHGERDPSERGHEGAGKYNDDVWVFRFTSDPNAEVQTGVWERCDVEVDDVGGQGEVDVGPTARGWISAAAWQGDKVVMVGGFDGTVRDNGVYVLSFN</sequence>
<keyword evidence="2" id="KW-0408">Iron</keyword>
<comment type="caution">
    <text evidence="3">The sequence shown here is derived from an EMBL/GenBank/DDBJ whole genome shotgun (WGS) entry which is preliminary data.</text>
</comment>
<dbReference type="EMBL" id="JADGJH010004520">
    <property type="protein sequence ID" value="KAJ3085511.1"/>
    <property type="molecule type" value="Genomic_DNA"/>
</dbReference>
<proteinExistence type="predicted"/>
<dbReference type="Gene3D" id="2.120.10.80">
    <property type="entry name" value="Kelch-type beta propeller"/>
    <property type="match status" value="2"/>
</dbReference>
<name>A0AAD5XAD1_9FUNG</name>
<organism evidence="3 4">
    <name type="scientific">Physocladia obscura</name>
    <dbReference type="NCBI Taxonomy" id="109957"/>
    <lineage>
        <taxon>Eukaryota</taxon>
        <taxon>Fungi</taxon>
        <taxon>Fungi incertae sedis</taxon>
        <taxon>Chytridiomycota</taxon>
        <taxon>Chytridiomycota incertae sedis</taxon>
        <taxon>Chytridiomycetes</taxon>
        <taxon>Chytridiales</taxon>
        <taxon>Chytriomycetaceae</taxon>
        <taxon>Physocladia</taxon>
    </lineage>
</organism>
<evidence type="ECO:0000313" key="4">
    <source>
        <dbReference type="Proteomes" id="UP001211907"/>
    </source>
</evidence>
<dbReference type="Pfam" id="PF24681">
    <property type="entry name" value="Kelch_KLHDC2_KLHL20_DRC7"/>
    <property type="match status" value="1"/>
</dbReference>
<evidence type="ECO:0000256" key="1">
    <source>
        <dbReference type="ARBA" id="ARBA00022737"/>
    </source>
</evidence>
<evidence type="ECO:0000256" key="2">
    <source>
        <dbReference type="ARBA" id="ARBA00023004"/>
    </source>
</evidence>
<dbReference type="InterPro" id="IPR015915">
    <property type="entry name" value="Kelch-typ_b-propeller"/>
</dbReference>
<dbReference type="AlphaFoldDB" id="A0AAD5XAD1"/>
<dbReference type="GO" id="GO:0019760">
    <property type="term" value="P:glucosinolate metabolic process"/>
    <property type="evidence" value="ECO:0007669"/>
    <property type="project" value="UniProtKB-ARBA"/>
</dbReference>
<gene>
    <name evidence="3" type="ORF">HK100_009028</name>
</gene>
<accession>A0AAD5XAD1</accession>